<feature type="transmembrane region" description="Helical" evidence="10">
    <location>
        <begin position="212"/>
        <end position="229"/>
    </location>
</feature>
<comment type="subcellular location">
    <subcellularLocation>
        <location evidence="1">Membrane</location>
        <topology evidence="1">Multi-pass membrane protein</topology>
    </subcellularLocation>
</comment>
<feature type="transmembrane region" description="Helical" evidence="10">
    <location>
        <begin position="169"/>
        <end position="191"/>
    </location>
</feature>
<proteinExistence type="inferred from homology"/>
<dbReference type="InterPro" id="IPR002076">
    <property type="entry name" value="ELO_fam"/>
</dbReference>
<dbReference type="PROSITE" id="PS01188">
    <property type="entry name" value="ELO"/>
    <property type="match status" value="1"/>
</dbReference>
<dbReference type="GO" id="GO:0019367">
    <property type="term" value="P:fatty acid elongation, saturated fatty acid"/>
    <property type="evidence" value="ECO:0007669"/>
    <property type="project" value="TreeGrafter"/>
</dbReference>
<feature type="transmembrane region" description="Helical" evidence="10">
    <location>
        <begin position="144"/>
        <end position="163"/>
    </location>
</feature>
<comment type="similarity">
    <text evidence="10">Belongs to the ELO family.</text>
</comment>
<evidence type="ECO:0000256" key="5">
    <source>
        <dbReference type="ARBA" id="ARBA00022832"/>
    </source>
</evidence>
<keyword evidence="7 10" id="KW-0443">Lipid metabolism</keyword>
<keyword evidence="6 10" id="KW-1133">Transmembrane helix</keyword>
<dbReference type="AlphaFoldDB" id="A0A1I8Q2Q0"/>
<evidence type="ECO:0000256" key="9">
    <source>
        <dbReference type="ARBA" id="ARBA00023160"/>
    </source>
</evidence>
<keyword evidence="5 10" id="KW-0276">Fatty acid metabolism</keyword>
<dbReference type="GO" id="GO:0005789">
    <property type="term" value="C:endoplasmic reticulum membrane"/>
    <property type="evidence" value="ECO:0007669"/>
    <property type="project" value="TreeGrafter"/>
</dbReference>
<dbReference type="STRING" id="35570.A0A1I8Q2Q0"/>
<evidence type="ECO:0000313" key="11">
    <source>
        <dbReference type="EnsemblMetazoa" id="SCAU013336-PA"/>
    </source>
</evidence>
<feature type="transmembrane region" description="Helical" evidence="10">
    <location>
        <begin position="69"/>
        <end position="90"/>
    </location>
</feature>
<dbReference type="VEuPathDB" id="VectorBase:SCAU013336"/>
<name>A0A1I8Q2Q0_STOCA</name>
<evidence type="ECO:0000313" key="12">
    <source>
        <dbReference type="Proteomes" id="UP000095300"/>
    </source>
</evidence>
<dbReference type="InterPro" id="IPR030457">
    <property type="entry name" value="ELO_CS"/>
</dbReference>
<keyword evidence="8 10" id="KW-0472">Membrane</keyword>
<feature type="transmembrane region" description="Helical" evidence="10">
    <location>
        <begin position="235"/>
        <end position="257"/>
    </location>
</feature>
<evidence type="ECO:0000256" key="4">
    <source>
        <dbReference type="ARBA" id="ARBA00022692"/>
    </source>
</evidence>
<dbReference type="KEGG" id="scac:106092388"/>
<dbReference type="PANTHER" id="PTHR11157">
    <property type="entry name" value="FATTY ACID ACYL TRANSFERASE-RELATED"/>
    <property type="match status" value="1"/>
</dbReference>
<keyword evidence="9 10" id="KW-0275">Fatty acid biosynthesis</keyword>
<feature type="transmembrane region" description="Helical" evidence="10">
    <location>
        <begin position="117"/>
        <end position="137"/>
    </location>
</feature>
<dbReference type="EnsemblMetazoa" id="SCAU013336-RA">
    <property type="protein sequence ID" value="SCAU013336-PA"/>
    <property type="gene ID" value="SCAU013336"/>
</dbReference>
<feature type="transmembrane region" description="Helical" evidence="10">
    <location>
        <begin position="30"/>
        <end position="48"/>
    </location>
</feature>
<gene>
    <name evidence="11" type="primary">106092388</name>
</gene>
<accession>A0A1I8Q2Q0</accession>
<evidence type="ECO:0000256" key="6">
    <source>
        <dbReference type="ARBA" id="ARBA00022989"/>
    </source>
</evidence>
<organism evidence="11 12">
    <name type="scientific">Stomoxys calcitrans</name>
    <name type="common">Stable fly</name>
    <name type="synonym">Conops calcitrans</name>
    <dbReference type="NCBI Taxonomy" id="35570"/>
    <lineage>
        <taxon>Eukaryota</taxon>
        <taxon>Metazoa</taxon>
        <taxon>Ecdysozoa</taxon>
        <taxon>Arthropoda</taxon>
        <taxon>Hexapoda</taxon>
        <taxon>Insecta</taxon>
        <taxon>Pterygota</taxon>
        <taxon>Neoptera</taxon>
        <taxon>Endopterygota</taxon>
        <taxon>Diptera</taxon>
        <taxon>Brachycera</taxon>
        <taxon>Muscomorpha</taxon>
        <taxon>Muscoidea</taxon>
        <taxon>Muscidae</taxon>
        <taxon>Stomoxys</taxon>
    </lineage>
</organism>
<keyword evidence="3 10" id="KW-0808">Transferase</keyword>
<evidence type="ECO:0000256" key="3">
    <source>
        <dbReference type="ARBA" id="ARBA00022679"/>
    </source>
</evidence>
<dbReference type="GO" id="GO:0034626">
    <property type="term" value="P:fatty acid elongation, polyunsaturated fatty acid"/>
    <property type="evidence" value="ECO:0007669"/>
    <property type="project" value="TreeGrafter"/>
</dbReference>
<reference evidence="11" key="1">
    <citation type="submission" date="2020-05" db="UniProtKB">
        <authorList>
            <consortium name="EnsemblMetazoa"/>
        </authorList>
    </citation>
    <scope>IDENTIFICATION</scope>
    <source>
        <strain evidence="11">USDA</strain>
    </source>
</reference>
<dbReference type="PANTHER" id="PTHR11157:SF116">
    <property type="entry name" value="ELONGATION OF VERY LONG CHAIN FATTY ACIDS PROTEIN-RELATED"/>
    <property type="match status" value="1"/>
</dbReference>
<protein>
    <recommendedName>
        <fullName evidence="10">Elongation of very long chain fatty acids protein</fullName>
        <ecNumber evidence="10">2.3.1.199</ecNumber>
    </recommendedName>
    <alternativeName>
        <fullName evidence="10">Very-long-chain 3-oxoacyl-CoA synthase</fullName>
    </alternativeName>
</protein>
<dbReference type="GO" id="GO:0042761">
    <property type="term" value="P:very long-chain fatty acid biosynthetic process"/>
    <property type="evidence" value="ECO:0007669"/>
    <property type="project" value="TreeGrafter"/>
</dbReference>
<dbReference type="Proteomes" id="UP000095300">
    <property type="component" value="Unassembled WGS sequence"/>
</dbReference>
<evidence type="ECO:0000256" key="7">
    <source>
        <dbReference type="ARBA" id="ARBA00023098"/>
    </source>
</evidence>
<dbReference type="OrthoDB" id="434092at2759"/>
<keyword evidence="4 10" id="KW-0812">Transmembrane</keyword>
<dbReference type="GO" id="GO:0030148">
    <property type="term" value="P:sphingolipid biosynthetic process"/>
    <property type="evidence" value="ECO:0007669"/>
    <property type="project" value="TreeGrafter"/>
</dbReference>
<evidence type="ECO:0000256" key="10">
    <source>
        <dbReference type="RuleBase" id="RU361115"/>
    </source>
</evidence>
<comment type="catalytic activity">
    <reaction evidence="10">
        <text>a very-long-chain acyl-CoA + malonyl-CoA + H(+) = a very-long-chain 3-oxoacyl-CoA + CO2 + CoA</text>
        <dbReference type="Rhea" id="RHEA:32727"/>
        <dbReference type="ChEBI" id="CHEBI:15378"/>
        <dbReference type="ChEBI" id="CHEBI:16526"/>
        <dbReference type="ChEBI" id="CHEBI:57287"/>
        <dbReference type="ChEBI" id="CHEBI:57384"/>
        <dbReference type="ChEBI" id="CHEBI:90725"/>
        <dbReference type="ChEBI" id="CHEBI:90736"/>
        <dbReference type="EC" id="2.3.1.199"/>
    </reaction>
</comment>
<evidence type="ECO:0000256" key="2">
    <source>
        <dbReference type="ARBA" id="ARBA00022516"/>
    </source>
</evidence>
<evidence type="ECO:0000256" key="8">
    <source>
        <dbReference type="ARBA" id="ARBA00023136"/>
    </source>
</evidence>
<keyword evidence="2 10" id="KW-0444">Lipid biosynthesis</keyword>
<dbReference type="GO" id="GO:0009922">
    <property type="term" value="F:fatty acid elongase activity"/>
    <property type="evidence" value="ECO:0007669"/>
    <property type="project" value="UniProtKB-EC"/>
</dbReference>
<keyword evidence="12" id="KW-1185">Reference proteome</keyword>
<sequence length="270" mass="31995">MLILKLLIRELKGHFSIAGHDPRMTDLTLVNSYLNVILLLVSYVIFVKKIGPNYMAKQKAYKLKSLMRLYNIGQVMLNIYIFIGFMRHYIQHPLYNWLCMSIPKTDVSTPTMRLLHITYMCYMSKVLDLSDTVIFVLRKKNRQVSFLHVYHHVTMVWASFLYHNKFFGSTFTAIGAVNSFVHILMYTYYLLSAMDIKINLDAWKPRLTEIQIIQFCYYCLKFAATLLNNTCGMSVFWLSLLLLQNMFITLMFCFFYYKTYIVKERANKIR</sequence>
<dbReference type="EC" id="2.3.1.199" evidence="10"/>
<dbReference type="Pfam" id="PF01151">
    <property type="entry name" value="ELO"/>
    <property type="match status" value="1"/>
</dbReference>
<evidence type="ECO:0000256" key="1">
    <source>
        <dbReference type="ARBA" id="ARBA00004141"/>
    </source>
</evidence>
<dbReference type="GO" id="GO:0034625">
    <property type="term" value="P:fatty acid elongation, monounsaturated fatty acid"/>
    <property type="evidence" value="ECO:0007669"/>
    <property type="project" value="TreeGrafter"/>
</dbReference>